<reference evidence="3" key="3">
    <citation type="submission" date="2022-06" db="UniProtKB">
        <authorList>
            <consortium name="EnsemblMetazoa"/>
        </authorList>
    </citation>
    <scope>IDENTIFICATION</scope>
</reference>
<organism evidence="2">
    <name type="scientific">Sarcoptes scabiei</name>
    <name type="common">Itch mite</name>
    <name type="synonym">Acarus scabiei</name>
    <dbReference type="NCBI Taxonomy" id="52283"/>
    <lineage>
        <taxon>Eukaryota</taxon>
        <taxon>Metazoa</taxon>
        <taxon>Ecdysozoa</taxon>
        <taxon>Arthropoda</taxon>
        <taxon>Chelicerata</taxon>
        <taxon>Arachnida</taxon>
        <taxon>Acari</taxon>
        <taxon>Acariformes</taxon>
        <taxon>Sarcoptiformes</taxon>
        <taxon>Astigmata</taxon>
        <taxon>Psoroptidia</taxon>
        <taxon>Sarcoptoidea</taxon>
        <taxon>Sarcoptidae</taxon>
        <taxon>Sarcoptinae</taxon>
        <taxon>Sarcoptes</taxon>
    </lineage>
</organism>
<gene>
    <name evidence="2" type="ORF">SSS_6364</name>
</gene>
<dbReference type="AlphaFoldDB" id="A0A834R5K0"/>
<accession>A0A834R5K0</accession>
<dbReference type="EnsemblMetazoa" id="SSS_6364s_mrna">
    <property type="protein sequence ID" value="KAF7490248.1"/>
    <property type="gene ID" value="SSS_6364"/>
</dbReference>
<dbReference type="EMBL" id="WVUK01000062">
    <property type="protein sequence ID" value="KAF7490248.1"/>
    <property type="molecule type" value="Genomic_DNA"/>
</dbReference>
<evidence type="ECO:0000313" key="2">
    <source>
        <dbReference type="EMBL" id="KAF7490248.1"/>
    </source>
</evidence>
<evidence type="ECO:0000256" key="1">
    <source>
        <dbReference type="SAM" id="SignalP"/>
    </source>
</evidence>
<proteinExistence type="predicted"/>
<reference evidence="4" key="1">
    <citation type="journal article" date="2020" name="PLoS Negl. Trop. Dis.">
        <title>High-quality nuclear genome for Sarcoptes scabiei-A critical resource for a neglected parasite.</title>
        <authorList>
            <person name="Korhonen P.K."/>
            <person name="Gasser R.B."/>
            <person name="Ma G."/>
            <person name="Wang T."/>
            <person name="Stroehlein A.J."/>
            <person name="Young N.D."/>
            <person name="Ang C.S."/>
            <person name="Fernando D.D."/>
            <person name="Lu H.C."/>
            <person name="Taylor S."/>
            <person name="Reynolds S.L."/>
            <person name="Mofiz E."/>
            <person name="Najaraj S.H."/>
            <person name="Gowda H."/>
            <person name="Madugundu A."/>
            <person name="Renuse S."/>
            <person name="Holt D."/>
            <person name="Pandey A."/>
            <person name="Papenfuss A.T."/>
            <person name="Fischer K."/>
        </authorList>
    </citation>
    <scope>NUCLEOTIDE SEQUENCE [LARGE SCALE GENOMIC DNA]</scope>
</reference>
<dbReference type="OrthoDB" id="6494136at2759"/>
<dbReference type="Gene3D" id="3.15.10.50">
    <property type="match status" value="1"/>
</dbReference>
<name>A0A834R5K0_SARSC</name>
<feature type="chain" id="PRO_5038259197" evidence="1">
    <location>
        <begin position="17"/>
        <end position="228"/>
    </location>
</feature>
<evidence type="ECO:0000313" key="4">
    <source>
        <dbReference type="Proteomes" id="UP000070412"/>
    </source>
</evidence>
<dbReference type="InterPro" id="IPR038602">
    <property type="entry name" value="Mite_allergen_7_sf"/>
</dbReference>
<reference evidence="2" key="2">
    <citation type="submission" date="2020-01" db="EMBL/GenBank/DDBJ databases">
        <authorList>
            <person name="Korhonen P.K.K."/>
            <person name="Guangxu M.G."/>
            <person name="Wang T.W."/>
            <person name="Stroehlein A.J.S."/>
            <person name="Young N.D."/>
            <person name="Ang C.-S.A."/>
            <person name="Fernando D.W.F."/>
            <person name="Lu H.L."/>
            <person name="Taylor S.T."/>
            <person name="Ehtesham M.E.M."/>
            <person name="Najaraj S.H.N."/>
            <person name="Harsha G.H.G."/>
            <person name="Madugundu A.M."/>
            <person name="Renuse S.R."/>
            <person name="Holt D.H."/>
            <person name="Pandey A.P."/>
            <person name="Papenfuss A.P."/>
            <person name="Gasser R.B.G."/>
            <person name="Fischer K.F."/>
        </authorList>
    </citation>
    <scope>NUCLEOTIDE SEQUENCE</scope>
    <source>
        <strain evidence="2">SSS_KF_BRIS2020</strain>
    </source>
</reference>
<dbReference type="Pfam" id="PF16984">
    <property type="entry name" value="Grp7_allergen"/>
    <property type="match status" value="1"/>
</dbReference>
<protein>
    <submittedName>
        <fullName evidence="2 3">Uncharacterized protein</fullName>
    </submittedName>
</protein>
<dbReference type="InterPro" id="IPR020234">
    <property type="entry name" value="Mite_allergen_group-7"/>
</dbReference>
<keyword evidence="4" id="KW-1185">Reference proteome</keyword>
<evidence type="ECO:0000313" key="3">
    <source>
        <dbReference type="EnsemblMetazoa" id="KAF7490248.1"/>
    </source>
</evidence>
<keyword evidence="1" id="KW-0732">Signal</keyword>
<dbReference type="Proteomes" id="UP000070412">
    <property type="component" value="Unassembled WGS sequence"/>
</dbReference>
<sequence>MKSFIVFVTIFGFVFASPLDLETTTPKDDTQQESMNHLVDQVVAGILSRNNKTLDPLILHKDYDITITERVGLIIEYLHVFIEKGIISGLLGLHREGSCVLKNVDDTMIVKLILTNTDPLTVDSELAVSIEKFPLIPSTPMVATIDKVSLEVQLALTSDGHVKVTSLTLVELKHVHVHHKHALRMPFLERLLTALLDGFIHVFHRFIADLVNHILKPILEEELKYIKI</sequence>
<feature type="signal peptide" evidence="1">
    <location>
        <begin position="1"/>
        <end position="16"/>
    </location>
</feature>